<feature type="non-terminal residue" evidence="2">
    <location>
        <position position="1"/>
    </location>
</feature>
<evidence type="ECO:0000256" key="1">
    <source>
        <dbReference type="SAM" id="MobiDB-lite"/>
    </source>
</evidence>
<reference evidence="2" key="1">
    <citation type="submission" date="2020-02" db="EMBL/GenBank/DDBJ databases">
        <authorList>
            <person name="Meier V. D."/>
        </authorList>
    </citation>
    <scope>NUCLEOTIDE SEQUENCE</scope>
    <source>
        <strain evidence="2">AVDCRST_MAG90</strain>
    </source>
</reference>
<organism evidence="2">
    <name type="scientific">uncultured Microvirga sp</name>
    <dbReference type="NCBI Taxonomy" id="412392"/>
    <lineage>
        <taxon>Bacteria</taxon>
        <taxon>Pseudomonadati</taxon>
        <taxon>Pseudomonadota</taxon>
        <taxon>Alphaproteobacteria</taxon>
        <taxon>Hyphomicrobiales</taxon>
        <taxon>Methylobacteriaceae</taxon>
        <taxon>Microvirga</taxon>
        <taxon>environmental samples</taxon>
    </lineage>
</organism>
<protein>
    <submittedName>
        <fullName evidence="2">Uncharacterized protein</fullName>
    </submittedName>
</protein>
<feature type="region of interest" description="Disordered" evidence="1">
    <location>
        <begin position="1"/>
        <end position="167"/>
    </location>
</feature>
<proteinExistence type="predicted"/>
<name>A0A6J4L3S2_9HYPH</name>
<dbReference type="AlphaFoldDB" id="A0A6J4L3S2"/>
<feature type="compositionally biased region" description="Low complexity" evidence="1">
    <location>
        <begin position="41"/>
        <end position="55"/>
    </location>
</feature>
<feature type="compositionally biased region" description="Basic residues" evidence="1">
    <location>
        <begin position="64"/>
        <end position="74"/>
    </location>
</feature>
<feature type="non-terminal residue" evidence="2">
    <location>
        <position position="167"/>
    </location>
</feature>
<feature type="compositionally biased region" description="Basic and acidic residues" evidence="1">
    <location>
        <begin position="154"/>
        <end position="167"/>
    </location>
</feature>
<feature type="compositionally biased region" description="Pro residues" evidence="1">
    <location>
        <begin position="126"/>
        <end position="151"/>
    </location>
</feature>
<dbReference type="EMBL" id="CADCUC010000214">
    <property type="protein sequence ID" value="CAA9323336.1"/>
    <property type="molecule type" value="Genomic_DNA"/>
</dbReference>
<accession>A0A6J4L3S2</accession>
<feature type="compositionally biased region" description="Low complexity" evidence="1">
    <location>
        <begin position="110"/>
        <end position="121"/>
    </location>
</feature>
<gene>
    <name evidence="2" type="ORF">AVDCRST_MAG90-1106</name>
</gene>
<evidence type="ECO:0000313" key="2">
    <source>
        <dbReference type="EMBL" id="CAA9323336.1"/>
    </source>
</evidence>
<sequence>ASPRRPGPVLFARTAPVRPGSSPLSFAGLDRRPRLAGDRPGGQAAARARAPARPGAGRGDVRGRGPRPRRRHAAGARTVRGGRGRGDLAFARDLLGPAPDDRTPGRHARNALSAGRAAAAWRDPHPPPARASERPPPPLPGAPQDRPPPAAPERFSRARDVWRRQRL</sequence>